<protein>
    <submittedName>
        <fullName evidence="2">Cytochrome b6/f complex subunit VI</fullName>
    </submittedName>
</protein>
<sequence length="32" mass="3430">MSTLLNHSGLLLAALISAPVFYIGLSKTRITQ</sequence>
<proteinExistence type="predicted"/>
<dbReference type="RefSeq" id="YP_009582644.1">
    <property type="nucleotide sequence ID" value="NC_041556.1"/>
</dbReference>
<keyword evidence="2" id="KW-0934">Plastid</keyword>
<dbReference type="AlphaFoldDB" id="A0A481ZJV8"/>
<feature type="transmembrane region" description="Helical" evidence="1">
    <location>
        <begin position="6"/>
        <end position="25"/>
    </location>
</feature>
<accession>A0A481ZJV8</accession>
<dbReference type="GeneID" id="39710929"/>
<keyword evidence="1" id="KW-0812">Transmembrane</keyword>
<geneLocation type="chloroplast" evidence="2"/>
<dbReference type="EMBL" id="MK156800">
    <property type="protein sequence ID" value="QBL02121.1"/>
    <property type="molecule type" value="Genomic_DNA"/>
</dbReference>
<gene>
    <name evidence="2" type="primary">petL</name>
</gene>
<name>A0A481ZJV8_9TRAC</name>
<keyword evidence="1" id="KW-1133">Transmembrane helix</keyword>
<reference evidence="2" key="1">
    <citation type="journal article" date="2019" name="J. ISSAAS">
        <title>The Unique Evolutionary Trajectory 1 and Dynamic Conformations of DR and IR/DR coexisting Plastomes of the Early Vascular Plant Selaginellaceae (Lycophyte).</title>
        <authorList>
            <person name="Zhang H.-R."/>
            <person name="Xiang Q.-P."/>
            <person name="Zhang X.-C."/>
        </authorList>
    </citation>
    <scope>NUCLEOTIDE SEQUENCE</scope>
</reference>
<organism evidence="2">
    <name type="scientific">Selaginella lyallii</name>
    <dbReference type="NCBI Taxonomy" id="137159"/>
    <lineage>
        <taxon>Eukaryota</taxon>
        <taxon>Viridiplantae</taxon>
        <taxon>Streptophyta</taxon>
        <taxon>Embryophyta</taxon>
        <taxon>Tracheophyta</taxon>
        <taxon>Lycopodiopsida</taxon>
        <taxon>Selaginellales</taxon>
        <taxon>Selaginellaceae</taxon>
        <taxon>Selaginella</taxon>
    </lineage>
</organism>
<keyword evidence="1" id="KW-0472">Membrane</keyword>
<keyword evidence="2" id="KW-0150">Chloroplast</keyword>
<evidence type="ECO:0000256" key="1">
    <source>
        <dbReference type="SAM" id="Phobius"/>
    </source>
</evidence>
<evidence type="ECO:0000313" key="2">
    <source>
        <dbReference type="EMBL" id="QBL02121.1"/>
    </source>
</evidence>